<keyword evidence="8" id="KW-1185">Reference proteome</keyword>
<comment type="caution">
    <text evidence="7">The sequence shown here is derived from an EMBL/GenBank/DDBJ whole genome shotgun (WGS) entry which is preliminary data.</text>
</comment>
<feature type="transmembrane region" description="Helical" evidence="5">
    <location>
        <begin position="106"/>
        <end position="126"/>
    </location>
</feature>
<feature type="transmembrane region" description="Helical" evidence="5">
    <location>
        <begin position="169"/>
        <end position="194"/>
    </location>
</feature>
<reference evidence="8" key="1">
    <citation type="journal article" date="2019" name="Int. J. Syst. Evol. Microbiol.">
        <title>The Global Catalogue of Microorganisms (GCM) 10K type strain sequencing project: providing services to taxonomists for standard genome sequencing and annotation.</title>
        <authorList>
            <consortium name="The Broad Institute Genomics Platform"/>
            <consortium name="The Broad Institute Genome Sequencing Center for Infectious Disease"/>
            <person name="Wu L."/>
            <person name="Ma J."/>
        </authorList>
    </citation>
    <scope>NUCLEOTIDE SEQUENCE [LARGE SCALE GENOMIC DNA]</scope>
    <source>
        <strain evidence="8">CGMCC 1.18578</strain>
    </source>
</reference>
<sequence>MSSLPGKAEAKFPLHLIVHPFKGFWDLKYELGRKASLVVSFAILFLMVATNILSSEYSGFVVHITNPDNMNSFMEIMYVVIPVLFWCVANWLLTTLMDGEGKFVEIFISTCFALTPLVIINFPWIWLSNFISLQEASFYHFSSSFATLWFVFLLFVGNMTVHQFTPSKTVWTIALTLVTMAFMAFLCLLFFSLIQQILSFIYTISQELSLRS</sequence>
<evidence type="ECO:0000256" key="3">
    <source>
        <dbReference type="ARBA" id="ARBA00022989"/>
    </source>
</evidence>
<feature type="transmembrane region" description="Helical" evidence="5">
    <location>
        <begin position="138"/>
        <end position="157"/>
    </location>
</feature>
<feature type="transmembrane region" description="Helical" evidence="5">
    <location>
        <begin position="73"/>
        <end position="94"/>
    </location>
</feature>
<evidence type="ECO:0000313" key="8">
    <source>
        <dbReference type="Proteomes" id="UP001596108"/>
    </source>
</evidence>
<accession>A0ABW0QWX1</accession>
<evidence type="ECO:0000256" key="1">
    <source>
        <dbReference type="ARBA" id="ARBA00004141"/>
    </source>
</evidence>
<gene>
    <name evidence="7" type="ORF">ACFPQ4_08410</name>
</gene>
<evidence type="ECO:0000313" key="7">
    <source>
        <dbReference type="EMBL" id="MFC5529469.1"/>
    </source>
</evidence>
<name>A0ABW0QWX1_9BACL</name>
<keyword evidence="4 5" id="KW-0472">Membrane</keyword>
<comment type="subcellular location">
    <subcellularLocation>
        <location evidence="1">Membrane</location>
        <topology evidence="1">Multi-pass membrane protein</topology>
    </subcellularLocation>
</comment>
<dbReference type="InterPro" id="IPR006977">
    <property type="entry name" value="Yip1_dom"/>
</dbReference>
<dbReference type="Pfam" id="PF04893">
    <property type="entry name" value="Yip1"/>
    <property type="match status" value="1"/>
</dbReference>
<feature type="domain" description="Yip1" evidence="6">
    <location>
        <begin position="15"/>
        <end position="185"/>
    </location>
</feature>
<protein>
    <submittedName>
        <fullName evidence="7">YIP1 family protein</fullName>
    </submittedName>
</protein>
<dbReference type="RefSeq" id="WP_378111343.1">
    <property type="nucleotide sequence ID" value="NZ_JBHSNC010000024.1"/>
</dbReference>
<proteinExistence type="predicted"/>
<evidence type="ECO:0000259" key="6">
    <source>
        <dbReference type="Pfam" id="PF04893"/>
    </source>
</evidence>
<organism evidence="7 8">
    <name type="scientific">Cohnella yongneupensis</name>
    <dbReference type="NCBI Taxonomy" id="425006"/>
    <lineage>
        <taxon>Bacteria</taxon>
        <taxon>Bacillati</taxon>
        <taxon>Bacillota</taxon>
        <taxon>Bacilli</taxon>
        <taxon>Bacillales</taxon>
        <taxon>Paenibacillaceae</taxon>
        <taxon>Cohnella</taxon>
    </lineage>
</organism>
<dbReference type="Proteomes" id="UP001596108">
    <property type="component" value="Unassembled WGS sequence"/>
</dbReference>
<evidence type="ECO:0000256" key="5">
    <source>
        <dbReference type="SAM" id="Phobius"/>
    </source>
</evidence>
<keyword evidence="3 5" id="KW-1133">Transmembrane helix</keyword>
<feature type="transmembrane region" description="Helical" evidence="5">
    <location>
        <begin position="35"/>
        <end position="53"/>
    </location>
</feature>
<dbReference type="EMBL" id="JBHSNC010000024">
    <property type="protein sequence ID" value="MFC5529469.1"/>
    <property type="molecule type" value="Genomic_DNA"/>
</dbReference>
<evidence type="ECO:0000256" key="4">
    <source>
        <dbReference type="ARBA" id="ARBA00023136"/>
    </source>
</evidence>
<evidence type="ECO:0000256" key="2">
    <source>
        <dbReference type="ARBA" id="ARBA00022692"/>
    </source>
</evidence>
<keyword evidence="2 5" id="KW-0812">Transmembrane</keyword>